<dbReference type="PANTHER" id="PTHR44080">
    <property type="entry name" value="E3 UBIQUITIN-PROTEIN LIGASE COP1"/>
    <property type="match status" value="1"/>
</dbReference>
<feature type="repeat" description="WD" evidence="7">
    <location>
        <begin position="510"/>
        <end position="542"/>
    </location>
</feature>
<feature type="compositionally biased region" description="Low complexity" evidence="9">
    <location>
        <begin position="211"/>
        <end position="225"/>
    </location>
</feature>
<evidence type="ECO:0000256" key="9">
    <source>
        <dbReference type="SAM" id="MobiDB-lite"/>
    </source>
</evidence>
<feature type="non-terminal residue" evidence="11">
    <location>
        <position position="1"/>
    </location>
</feature>
<evidence type="ECO:0000313" key="12">
    <source>
        <dbReference type="Proteomes" id="UP000008141"/>
    </source>
</evidence>
<keyword evidence="4 6" id="KW-0863">Zinc-finger</keyword>
<dbReference type="PRINTS" id="PR00320">
    <property type="entry name" value="GPROTEINBRPT"/>
</dbReference>
<dbReference type="GO" id="GO:0043161">
    <property type="term" value="P:proteasome-mediated ubiquitin-dependent protein catabolic process"/>
    <property type="evidence" value="ECO:0007669"/>
    <property type="project" value="TreeGrafter"/>
</dbReference>
<accession>E1Z5I5</accession>
<evidence type="ECO:0000256" key="8">
    <source>
        <dbReference type="SAM" id="Coils"/>
    </source>
</evidence>
<dbReference type="Gene3D" id="3.30.40.10">
    <property type="entry name" value="Zinc/RING finger domain, C3HC4 (zinc finger)"/>
    <property type="match status" value="1"/>
</dbReference>
<dbReference type="InterPro" id="IPR017907">
    <property type="entry name" value="Znf_RING_CS"/>
</dbReference>
<keyword evidence="5" id="KW-0862">Zinc</keyword>
<dbReference type="Gene3D" id="2.130.10.10">
    <property type="entry name" value="YVTN repeat-like/Quinoprotein amine dehydrogenase"/>
    <property type="match status" value="1"/>
</dbReference>
<evidence type="ECO:0000256" key="2">
    <source>
        <dbReference type="ARBA" id="ARBA00022723"/>
    </source>
</evidence>
<dbReference type="eggNOG" id="KOG0297">
    <property type="taxonomic scope" value="Eukaryota"/>
</dbReference>
<feature type="coiled-coil region" evidence="8">
    <location>
        <begin position="95"/>
        <end position="156"/>
    </location>
</feature>
<keyword evidence="2" id="KW-0479">Metal-binding</keyword>
<evidence type="ECO:0000256" key="5">
    <source>
        <dbReference type="ARBA" id="ARBA00022833"/>
    </source>
</evidence>
<name>E1Z5I5_CHLVA</name>
<feature type="repeat" description="WD" evidence="7">
    <location>
        <begin position="424"/>
        <end position="466"/>
    </location>
</feature>
<evidence type="ECO:0000256" key="4">
    <source>
        <dbReference type="ARBA" id="ARBA00022771"/>
    </source>
</evidence>
<dbReference type="PROSITE" id="PS50294">
    <property type="entry name" value="WD_REPEATS_REGION"/>
    <property type="match status" value="2"/>
</dbReference>
<dbReference type="OMA" id="HRARERC"/>
<dbReference type="InterPro" id="IPR015943">
    <property type="entry name" value="WD40/YVTN_repeat-like_dom_sf"/>
</dbReference>
<feature type="compositionally biased region" description="Gly residues" evidence="9">
    <location>
        <begin position="226"/>
        <end position="238"/>
    </location>
</feature>
<dbReference type="PROSITE" id="PS50089">
    <property type="entry name" value="ZF_RING_2"/>
    <property type="match status" value="1"/>
</dbReference>
<dbReference type="InterPro" id="IPR020472">
    <property type="entry name" value="WD40_PAC1"/>
</dbReference>
<dbReference type="SUPFAM" id="SSF50978">
    <property type="entry name" value="WD40 repeat-like"/>
    <property type="match status" value="1"/>
</dbReference>
<dbReference type="SMART" id="SM00320">
    <property type="entry name" value="WD40"/>
    <property type="match status" value="7"/>
</dbReference>
<keyword evidence="8" id="KW-0175">Coiled coil</keyword>
<dbReference type="SMART" id="SM00184">
    <property type="entry name" value="RING"/>
    <property type="match status" value="1"/>
</dbReference>
<feature type="domain" description="RING-type" evidence="10">
    <location>
        <begin position="5"/>
        <end position="43"/>
    </location>
</feature>
<dbReference type="PANTHER" id="PTHR44080:SF1">
    <property type="entry name" value="E3 UBIQUITIN-PROTEIN LIGASE COP1"/>
    <property type="match status" value="1"/>
</dbReference>
<dbReference type="PROSITE" id="PS00518">
    <property type="entry name" value="ZF_RING_1"/>
    <property type="match status" value="1"/>
</dbReference>
<evidence type="ECO:0000256" key="6">
    <source>
        <dbReference type="PROSITE-ProRule" id="PRU00175"/>
    </source>
</evidence>
<dbReference type="GO" id="GO:0008270">
    <property type="term" value="F:zinc ion binding"/>
    <property type="evidence" value="ECO:0007669"/>
    <property type="project" value="UniProtKB-KW"/>
</dbReference>
<evidence type="ECO:0000259" key="10">
    <source>
        <dbReference type="PROSITE" id="PS50089"/>
    </source>
</evidence>
<dbReference type="STRING" id="554065.E1Z5I5"/>
<gene>
    <name evidence="11" type="ORF">CHLNCDRAFT_6949</name>
</gene>
<dbReference type="KEGG" id="cvr:CHLNCDRAFT_6949"/>
<evidence type="ECO:0000256" key="1">
    <source>
        <dbReference type="ARBA" id="ARBA00022574"/>
    </source>
</evidence>
<proteinExistence type="predicted"/>
<dbReference type="InterPro" id="IPR036322">
    <property type="entry name" value="WD40_repeat_dom_sf"/>
</dbReference>
<dbReference type="InterPro" id="IPR001841">
    <property type="entry name" value="Znf_RING"/>
</dbReference>
<dbReference type="OrthoDB" id="273771at2759"/>
<dbReference type="InterPro" id="IPR042755">
    <property type="entry name" value="COP1"/>
</dbReference>
<evidence type="ECO:0000256" key="3">
    <source>
        <dbReference type="ARBA" id="ARBA00022737"/>
    </source>
</evidence>
<feature type="region of interest" description="Disordered" evidence="9">
    <location>
        <begin position="211"/>
        <end position="242"/>
    </location>
</feature>
<dbReference type="SUPFAM" id="SSF57850">
    <property type="entry name" value="RING/U-box"/>
    <property type="match status" value="1"/>
</dbReference>
<dbReference type="InterPro" id="IPR001680">
    <property type="entry name" value="WD40_rpt"/>
</dbReference>
<keyword evidence="3" id="KW-0677">Repeat</keyword>
<dbReference type="Proteomes" id="UP000008141">
    <property type="component" value="Unassembled WGS sequence"/>
</dbReference>
<keyword evidence="12" id="KW-1185">Reference proteome</keyword>
<reference evidence="11 12" key="1">
    <citation type="journal article" date="2010" name="Plant Cell">
        <title>The Chlorella variabilis NC64A genome reveals adaptation to photosymbiosis, coevolution with viruses, and cryptic sex.</title>
        <authorList>
            <person name="Blanc G."/>
            <person name="Duncan G."/>
            <person name="Agarkova I."/>
            <person name="Borodovsky M."/>
            <person name="Gurnon J."/>
            <person name="Kuo A."/>
            <person name="Lindquist E."/>
            <person name="Lucas S."/>
            <person name="Pangilinan J."/>
            <person name="Polle J."/>
            <person name="Salamov A."/>
            <person name="Terry A."/>
            <person name="Yamada T."/>
            <person name="Dunigan D.D."/>
            <person name="Grigoriev I.V."/>
            <person name="Claverie J.M."/>
            <person name="Van Etten J.L."/>
        </authorList>
    </citation>
    <scope>NUCLEOTIDE SEQUENCE [LARGE SCALE GENOMIC DNA]</scope>
    <source>
        <strain evidence="11 12">NC64A</strain>
    </source>
</reference>
<feature type="non-terminal residue" evidence="11">
    <location>
        <position position="641"/>
    </location>
</feature>
<dbReference type="CDD" id="cd16504">
    <property type="entry name" value="RING-HC_COP1"/>
    <property type="match status" value="1"/>
</dbReference>
<dbReference type="FunCoup" id="E1Z5I5">
    <property type="interactions" value="1332"/>
</dbReference>
<keyword evidence="1 7" id="KW-0853">WD repeat</keyword>
<dbReference type="InParanoid" id="E1Z5I5"/>
<dbReference type="GeneID" id="17358116"/>
<protein>
    <recommendedName>
        <fullName evidence="10">RING-type domain-containing protein</fullName>
    </recommendedName>
</protein>
<evidence type="ECO:0000313" key="11">
    <source>
        <dbReference type="EMBL" id="EFN58479.1"/>
    </source>
</evidence>
<sequence length="641" mass="68616">QDLSCAICMETLSDPFVTACGHTFCYGCLTQSLQHNKHCPACSHYLTTDLIYPNFLLSKIVKQARSRAVGTPLSALELLQHAVADHKEGLKEEDVDVLLQQLWEHKQALQQQQREASMELLLHFLHSSRQDKVQRLAQLQQELQCLDGDIQKVEAAGAVATAVPDPSHQGRPVTPGVGPAATVEIRAGAAEQAQDDAEMESQERLDGAFTAAQQAQQQQPAAAGGTSSGGGGSAGGRNGGRDVLSLLRNKKRRIASQFDDLQQSYLQLRAAQLRRTQAAAAGGNGAGEAAADGAVGALIDEGLQEFSRLLSVITRCNKIKLVAEVQRPPLRQSSAIVSSLEFDKEGALFATAGVSKRISIFEFASVVPSAASPGLHTPVVELVSRSKLSCLSWNKYIQAHIASSDYEGVVSVWDVGTSGQLLEYEAHSKRIWSVDFCEADPTLLASGSDDCSVKVWSTKSPSSVAQIDTKANVCTVRWRPGSAHELALGSADHGVYLYDTRRTDAPVATFRGHRKAVSYVRFCGSGELVSASTDSTLRLWGLGAPTTDALRVFEGHSNEKNFVGLAADGDFLACGSETSDLYVYYKALSKPVAQQAFTAPGEAGDADTQHNKSFISAVCWRPGAQTLLAANSMGTVKVFSL</sequence>
<dbReference type="AlphaFoldDB" id="E1Z5I5"/>
<evidence type="ECO:0000256" key="7">
    <source>
        <dbReference type="PROSITE-ProRule" id="PRU00221"/>
    </source>
</evidence>
<dbReference type="EMBL" id="GL433837">
    <property type="protein sequence ID" value="EFN58479.1"/>
    <property type="molecule type" value="Genomic_DNA"/>
</dbReference>
<dbReference type="GO" id="GO:0061630">
    <property type="term" value="F:ubiquitin protein ligase activity"/>
    <property type="evidence" value="ECO:0007669"/>
    <property type="project" value="InterPro"/>
</dbReference>
<dbReference type="PROSITE" id="PS50082">
    <property type="entry name" value="WD_REPEATS_2"/>
    <property type="match status" value="2"/>
</dbReference>
<organism evidence="12">
    <name type="scientific">Chlorella variabilis</name>
    <name type="common">Green alga</name>
    <dbReference type="NCBI Taxonomy" id="554065"/>
    <lineage>
        <taxon>Eukaryota</taxon>
        <taxon>Viridiplantae</taxon>
        <taxon>Chlorophyta</taxon>
        <taxon>core chlorophytes</taxon>
        <taxon>Trebouxiophyceae</taxon>
        <taxon>Chlorellales</taxon>
        <taxon>Chlorellaceae</taxon>
        <taxon>Chlorella clade</taxon>
        <taxon>Chlorella</taxon>
    </lineage>
</organism>
<dbReference type="Pfam" id="PF13923">
    <property type="entry name" value="zf-C3HC4_2"/>
    <property type="match status" value="1"/>
</dbReference>
<dbReference type="Pfam" id="PF00400">
    <property type="entry name" value="WD40"/>
    <property type="match status" value="2"/>
</dbReference>
<dbReference type="InterPro" id="IPR013083">
    <property type="entry name" value="Znf_RING/FYVE/PHD"/>
</dbReference>
<dbReference type="RefSeq" id="XP_005850581.1">
    <property type="nucleotide sequence ID" value="XM_005850519.1"/>
</dbReference>